<accession>A0ACB5UJR1</accession>
<keyword evidence="1" id="KW-0378">Hydrolase</keyword>
<dbReference type="Proteomes" id="UP001374599">
    <property type="component" value="Unassembled WGS sequence"/>
</dbReference>
<protein>
    <submittedName>
        <fullName evidence="1">S1C family serine protease</fullName>
    </submittedName>
</protein>
<evidence type="ECO:0000313" key="2">
    <source>
        <dbReference type="Proteomes" id="UP001374599"/>
    </source>
</evidence>
<dbReference type="EMBL" id="BTPU01000035">
    <property type="protein sequence ID" value="GMQ63107.1"/>
    <property type="molecule type" value="Genomic_DNA"/>
</dbReference>
<gene>
    <name evidence="1" type="ORF">AN2V17_23400</name>
</gene>
<organism evidence="1 2">
    <name type="scientific">Vallitalea maricola</name>
    <dbReference type="NCBI Taxonomy" id="3074433"/>
    <lineage>
        <taxon>Bacteria</taxon>
        <taxon>Bacillati</taxon>
        <taxon>Bacillota</taxon>
        <taxon>Clostridia</taxon>
        <taxon>Lachnospirales</taxon>
        <taxon>Vallitaleaceae</taxon>
        <taxon>Vallitalea</taxon>
    </lineage>
</organism>
<reference evidence="1" key="1">
    <citation type="submission" date="2023-09" db="EMBL/GenBank/DDBJ databases">
        <title>Vallitalea sediminicola and Vallitalea maricola sp. nov., anaerobic bacteria isolated from marine sediment.</title>
        <authorList>
            <person name="Hirano S."/>
            <person name="Maeda A."/>
            <person name="Terahara T."/>
            <person name="Mori K."/>
            <person name="Hamada M."/>
            <person name="Matsumoto R."/>
            <person name="Kobayashi T."/>
        </authorList>
    </citation>
    <scope>NUCLEOTIDE SEQUENCE</scope>
    <source>
        <strain evidence="1">AN17-2</strain>
    </source>
</reference>
<comment type="caution">
    <text evidence="1">The sequence shown here is derived from an EMBL/GenBank/DDBJ whole genome shotgun (WGS) entry which is preliminary data.</text>
</comment>
<proteinExistence type="predicted"/>
<keyword evidence="1" id="KW-0645">Protease</keyword>
<sequence length="420" mass="47222">MNPLLEIIHITLVSISRALFNFSFIFVIWILYLLIKKYKSVNIYNFDNSKTVISALVESILQGIIIGIIGSLIIAIIGLPINLTYYLIFLLPLALILSLINIRYLCFSYAASVMGVLSLVFRGQTIFGVNLPDININISGLLALVGILHLMEAILIYFVGADDPIPIVAKKDGKIVVGHLMQKYWPLPIAMLVLSSGGVSNSEIVQMPEWWPLLKDIPSNIGTYFYGLMPFVGALGYSSITYCEEPKKRSRKTALRLMVYSVLLIILSIYSVGNIFLQILGTILMAGIHEGMILYEQYIESKREPIYTVPKKGVRVMGVTRDGAGDQMGIRVGDIISKINGINVLNTRQYRAILKNGFTFLWVDVIHLDGSMDTYEFKAYPDGITDLKVRLVPENPRIIYRHQSVQKIGLFHIIRNRFGR</sequence>
<name>A0ACB5UJR1_9FIRM</name>
<evidence type="ECO:0000313" key="1">
    <source>
        <dbReference type="EMBL" id="GMQ63107.1"/>
    </source>
</evidence>
<keyword evidence="2" id="KW-1185">Reference proteome</keyword>